<keyword evidence="2" id="KW-0645">Protease</keyword>
<dbReference type="PROSITE" id="PS00136">
    <property type="entry name" value="SUBTILASE_ASP"/>
    <property type="match status" value="1"/>
</dbReference>
<dbReference type="InterPro" id="IPR050131">
    <property type="entry name" value="Peptidase_S8_subtilisin-like"/>
</dbReference>
<dbReference type="AlphaFoldDB" id="A0A5J4SIR0"/>
<reference evidence="8" key="1">
    <citation type="submission" date="2019-03" db="EMBL/GenBank/DDBJ databases">
        <title>Single cell metagenomics reveals metabolic interactions within the superorganism composed of flagellate Streblomastix strix and complex community of Bacteroidetes bacteria on its surface.</title>
        <authorList>
            <person name="Treitli S.C."/>
            <person name="Kolisko M."/>
            <person name="Husnik F."/>
            <person name="Keeling P."/>
            <person name="Hampl V."/>
        </authorList>
    </citation>
    <scope>NUCLEOTIDE SEQUENCE</scope>
    <source>
        <strain evidence="8">STM</strain>
    </source>
</reference>
<evidence type="ECO:0000256" key="4">
    <source>
        <dbReference type="ARBA" id="ARBA00022825"/>
    </source>
</evidence>
<comment type="caution">
    <text evidence="8">The sequence shown here is derived from an EMBL/GenBank/DDBJ whole genome shotgun (WGS) entry which is preliminary data.</text>
</comment>
<dbReference type="InterPro" id="IPR036852">
    <property type="entry name" value="Peptidase_S8/S53_dom_sf"/>
</dbReference>
<dbReference type="Gene3D" id="3.40.50.200">
    <property type="entry name" value="Peptidase S8/S53 domain"/>
    <property type="match status" value="1"/>
</dbReference>
<dbReference type="EC" id="3.4.21.-" evidence="8"/>
<feature type="domain" description="Peptidase S8/S53" evidence="7">
    <location>
        <begin position="610"/>
        <end position="859"/>
    </location>
</feature>
<evidence type="ECO:0000256" key="5">
    <source>
        <dbReference type="SAM" id="Coils"/>
    </source>
</evidence>
<dbReference type="PANTHER" id="PTHR43806:SF11">
    <property type="entry name" value="CEREVISIN-RELATED"/>
    <property type="match status" value="1"/>
</dbReference>
<dbReference type="EMBL" id="SNRY01000183">
    <property type="protein sequence ID" value="KAA6345153.1"/>
    <property type="molecule type" value="Genomic_DNA"/>
</dbReference>
<sequence>MTMRVLYNKTALCYIEISDFTDIQGIDSNPMYKRYDSVESVIRSIIDEEYQSFLAQPVLSDDEDILTWYATDWIETPKRLLDLSGVERIKYEQIKEQTLSHYQKALNHLSFSDRKILSDALKYSVEDYVYCFDNKVVLAVWGMKLRDSIVKPIGEIVHEFSDSNSFKVTFNLYSGATCVHKNDLEIKRKEGYILTKDDVPKIELNDGYRFVAWNPNPIDYKVIQDVIFGAIYEKEDKYTVIFDAGEHGRLKGSNEIRVLSGKTLSEVDIPLIEPNPTYDFLGWSPYDPIGHTIGDNIVFTAQYQEYKTNQGPEIIPPIDYVNIRFDIGEQGILNGEGFYTKKKNTTINKEEIPSVSAKKGYKFVGWDKDPLNYRLTEDVVFSAKYEKILPWYRRIWAWFWGLKVFWGNLLRWLFYILLFFLLLFLLSLFFRSCHSCSGVHDGNTTTILPIDGTNDDSTNNRNNALPISPHQPLLPLIRDNEGKLPPIIQNPGAPDIIANRLNIYFEDSDVDLNQFVSDFKRVYPEDKYKIIGYDARAFWVQIQIPEEERIQVKNEINSKLNSYNFFVIDESLFEGAFDKSGYVNKKGTDPGWHLKVVNAYDGWQITKGNKDIIVAIIDDGLDLSHELLKDKIVKPYNVFTQTENLTSGEGHGTHVAGIAVGKSNLDIAVSGIAPDCMLMPVQVFNEGICPFSALVNGILYAIHEGADVVNVSIVTPFKGLDILPEKDQIEIINSRFKAEEWAWNKILNIANKKNAILVFAAGNDRVITNLPPEHRTNKSVNVSAVDKKLAITGFSNYGIGSVVSAPGIDIYSSFPINDYSYCDGTSMAAPIVSGAIALMKSLKNDLTVEQITEILICTGKITTDKNIPIIQIDKALQMVKSGTIPERTKKEEFTKVEPPLNREENNETDYDAIRKLIEEYKNKITELEKLLPENQQ</sequence>
<proteinExistence type="inferred from homology"/>
<dbReference type="InterPro" id="IPR015500">
    <property type="entry name" value="Peptidase_S8_subtilisin-rel"/>
</dbReference>
<accession>A0A5J4SIR0</accession>
<dbReference type="Pfam" id="PF00082">
    <property type="entry name" value="Peptidase_S8"/>
    <property type="match status" value="1"/>
</dbReference>
<dbReference type="InterPro" id="IPR000209">
    <property type="entry name" value="Peptidase_S8/S53_dom"/>
</dbReference>
<keyword evidence="6" id="KW-0812">Transmembrane</keyword>
<dbReference type="PROSITE" id="PS00138">
    <property type="entry name" value="SUBTILASE_SER"/>
    <property type="match status" value="1"/>
</dbReference>
<keyword evidence="5" id="KW-0175">Coiled coil</keyword>
<dbReference type="PROSITE" id="PS00137">
    <property type="entry name" value="SUBTILASE_HIS"/>
    <property type="match status" value="1"/>
</dbReference>
<dbReference type="GO" id="GO:0006508">
    <property type="term" value="P:proteolysis"/>
    <property type="evidence" value="ECO:0007669"/>
    <property type="project" value="UniProtKB-KW"/>
</dbReference>
<dbReference type="GO" id="GO:0004252">
    <property type="term" value="F:serine-type endopeptidase activity"/>
    <property type="evidence" value="ECO:0007669"/>
    <property type="project" value="InterPro"/>
</dbReference>
<evidence type="ECO:0000256" key="3">
    <source>
        <dbReference type="ARBA" id="ARBA00022801"/>
    </source>
</evidence>
<dbReference type="SUPFAM" id="SSF52743">
    <property type="entry name" value="Subtilisin-like"/>
    <property type="match status" value="1"/>
</dbReference>
<evidence type="ECO:0000256" key="2">
    <source>
        <dbReference type="ARBA" id="ARBA00022670"/>
    </source>
</evidence>
<dbReference type="InterPro" id="IPR023828">
    <property type="entry name" value="Peptidase_S8_Ser-AS"/>
</dbReference>
<gene>
    <name evidence="8" type="ORF">EZS27_007267</name>
</gene>
<organism evidence="8">
    <name type="scientific">termite gut metagenome</name>
    <dbReference type="NCBI Taxonomy" id="433724"/>
    <lineage>
        <taxon>unclassified sequences</taxon>
        <taxon>metagenomes</taxon>
        <taxon>organismal metagenomes</taxon>
    </lineage>
</organism>
<evidence type="ECO:0000256" key="6">
    <source>
        <dbReference type="SAM" id="Phobius"/>
    </source>
</evidence>
<dbReference type="InterPro" id="IPR023827">
    <property type="entry name" value="Peptidase_S8_Asp-AS"/>
</dbReference>
<evidence type="ECO:0000313" key="8">
    <source>
        <dbReference type="EMBL" id="KAA6345153.1"/>
    </source>
</evidence>
<dbReference type="PROSITE" id="PS51892">
    <property type="entry name" value="SUBTILASE"/>
    <property type="match status" value="1"/>
</dbReference>
<protein>
    <submittedName>
        <fullName evidence="8">Thermophilic serine proteinase</fullName>
        <ecNumber evidence="8">3.4.21.-</ecNumber>
    </submittedName>
</protein>
<keyword evidence="4" id="KW-0720">Serine protease</keyword>
<name>A0A5J4SIR0_9ZZZZ</name>
<dbReference type="InterPro" id="IPR022398">
    <property type="entry name" value="Peptidase_S8_His-AS"/>
</dbReference>
<feature type="coiled-coil region" evidence="5">
    <location>
        <begin position="903"/>
        <end position="930"/>
    </location>
</feature>
<evidence type="ECO:0000259" key="7">
    <source>
        <dbReference type="Pfam" id="PF00082"/>
    </source>
</evidence>
<feature type="transmembrane region" description="Helical" evidence="6">
    <location>
        <begin position="412"/>
        <end position="430"/>
    </location>
</feature>
<dbReference type="PANTHER" id="PTHR43806">
    <property type="entry name" value="PEPTIDASE S8"/>
    <property type="match status" value="1"/>
</dbReference>
<evidence type="ECO:0000256" key="1">
    <source>
        <dbReference type="ARBA" id="ARBA00011073"/>
    </source>
</evidence>
<keyword evidence="6" id="KW-1133">Transmembrane helix</keyword>
<dbReference type="PRINTS" id="PR00723">
    <property type="entry name" value="SUBTILISIN"/>
</dbReference>
<comment type="similarity">
    <text evidence="1">Belongs to the peptidase S8 family.</text>
</comment>
<keyword evidence="6" id="KW-0472">Membrane</keyword>
<keyword evidence="3 8" id="KW-0378">Hydrolase</keyword>